<feature type="compositionally biased region" description="Low complexity" evidence="1">
    <location>
        <begin position="131"/>
        <end position="146"/>
    </location>
</feature>
<dbReference type="InterPro" id="IPR008974">
    <property type="entry name" value="TRAF-like"/>
</dbReference>
<dbReference type="Gene3D" id="2.60.210.10">
    <property type="entry name" value="Apoptosis, Tumor Necrosis Factor Receptor Associated Protein 2, Chain A"/>
    <property type="match status" value="1"/>
</dbReference>
<dbReference type="Pfam" id="PF08240">
    <property type="entry name" value="ADH_N"/>
    <property type="match status" value="1"/>
</dbReference>
<dbReference type="InterPro" id="IPR001763">
    <property type="entry name" value="Rhodanese-like_dom"/>
</dbReference>
<dbReference type="SUPFAM" id="SSF52821">
    <property type="entry name" value="Rhodanese/Cell cycle control phosphatase"/>
    <property type="match status" value="1"/>
</dbReference>
<dbReference type="InterPro" id="IPR011333">
    <property type="entry name" value="SKP1/BTB/POZ_sf"/>
</dbReference>
<feature type="compositionally biased region" description="Pro residues" evidence="1">
    <location>
        <begin position="115"/>
        <end position="130"/>
    </location>
</feature>
<dbReference type="PANTHER" id="PTHR11695:SF648">
    <property type="entry name" value="ZINC-BINDING OXIDOREDUCTASE"/>
    <property type="match status" value="1"/>
</dbReference>
<dbReference type="SMART" id="SM00829">
    <property type="entry name" value="PKS_ER"/>
    <property type="match status" value="1"/>
</dbReference>
<dbReference type="PROSITE" id="PS50144">
    <property type="entry name" value="MATH"/>
    <property type="match status" value="1"/>
</dbReference>
<sequence>MALQHACAEGDKRACDSLEFEGAPPSAARRGARAAAHLPQPTPGELAWALLPLVLLAVASRVWSRGRRGRPYASGGGSLNVEALRCRRLTALDPSDRVHQPPPPPRQQQQQPHAPAMPPPPHPDPLPPHPALAAGRAPAGGPAGPDTQRGRQLLAAADAAVSSLLVLPFSLLQHAKHLASSGRGAVASGAGGPAGEPVPCTPEAALVSPASQQAGGSTAGRIYGLGLGEAESEEDEWEGGGESELTQACLRRLQQSPEFKAYLQARGLTTGDVGERTRRLHLYRRLRRVDPSAFWGLLAPSSRTYFDSRAPSRLVLAADYLLSQAANLASAAAAAGLLSSAALAALPPAARCAVAAAALWLAGAQWGRRGRRRARSNLVETGYVLGSAGLGLPISLCLRCLVVARAVGDNELKGKLPAVLAATGLAAAAPGAARAAADAVDNAPFEKALQSAEVAVEGAAAAVADMPKVEAAVESAASALKDAAAAAAAEGSASTPAAAASSAASLTADLQEAASAMRGAAAAAKGAGADVDVLEQLQSAVAAITDAAAAAQAAAEPALRAAEPAVKQAVSFLSGTEPSVLAEYALGVIALGWLLPPLAKKSLEAARGYAGDVQPTAALDALASQPGNVLVDIRSVADKEAAGVPDLADAAKLVELEFVAVNDSKLRSRLRNAAEVEAESTAIQVAALKNLSKGSAVYMLDSNGTVSRGVARELSRRGFSRVYVVTGGCQAWKAAKLRTRGYSTATALLPDKVGVIPAGGGAFAVAQSSTPYTEGLGKRGPAPAQESRRHTNMAASEEEPKMRAVVMERRGLARDALVYHAEWPRPQRGPRQVLIEAAATCVTAGDWKMRSGFAPFPIKFPKILGEDVAGIVVEAPEGSSFKPGDRVFAGTGQFLKSGERFGTNAGFVAADEETVCLLPASVGLQEAGAVPVAAQTAWQALATAMPLEGKRVLVHGGAGGVGHLAVQIAKAHGAHVTTTCSTRNVEFLKGLGADEAIDYTQGPWEASPAAKERFDLIVDTIGGSYETASLRLLRRGGRLAGLGASGPGVERVSVLGLVGLIANAAWRSLLGKLGLAPKYTFVMSDSKASNGLEQVAALMGEGKVKCHLEKVLPLEELPAAHELCEKGHVRGRIGICINKLDDCFAVVGGVRLPMHSHILAHQSGVLRELFLAQREGGAAGEPHDLSAAFDCGTAEAAASLLRLLYRPQDAGPASFAALLGAGRLPAVAALAHKLDVPALLAPLEEHLEGVCRAADVPQLLDGLRAAQSCRFEGVEAELLDAVAAKLATAGTSVPAALQPGALGALHSSTLARLLLLLAQNVQEGGYRSPPITEVRSAGMGATGGFTFAVHDFSKNHAMCASPKVEVGGIDWRIQVHPLGNAAATGKHLSVYLKRDCSAASAADVASVKAHFQLSLLSQGGAGAGRADHSLQTSELRSFASEGTGNNSWGWTEFVPLLELHDPGRGFLKRDRALLRVDITVEGVERAEAAAA</sequence>
<gene>
    <name evidence="5" type="ORF">C2E20_3776</name>
</gene>
<dbReference type="CDD" id="cd00158">
    <property type="entry name" value="RHOD"/>
    <property type="match status" value="1"/>
</dbReference>
<dbReference type="GO" id="GO:0016491">
    <property type="term" value="F:oxidoreductase activity"/>
    <property type="evidence" value="ECO:0007669"/>
    <property type="project" value="InterPro"/>
</dbReference>
<dbReference type="Pfam" id="PF22486">
    <property type="entry name" value="MATH_2"/>
    <property type="match status" value="1"/>
</dbReference>
<name>A0A2P6VG27_9CHLO</name>
<dbReference type="InterPro" id="IPR002364">
    <property type="entry name" value="Quin_OxRdtase/zeta-crystal_CS"/>
</dbReference>
<dbReference type="Proteomes" id="UP000239649">
    <property type="component" value="Unassembled WGS sequence"/>
</dbReference>
<dbReference type="EMBL" id="LHPF02000008">
    <property type="protein sequence ID" value="PSC73044.1"/>
    <property type="molecule type" value="Genomic_DNA"/>
</dbReference>
<dbReference type="InterPro" id="IPR013154">
    <property type="entry name" value="ADH-like_N"/>
</dbReference>
<feature type="domain" description="Rhodanese" evidence="3">
    <location>
        <begin position="624"/>
        <end position="741"/>
    </location>
</feature>
<dbReference type="STRING" id="554055.A0A2P6VG27"/>
<evidence type="ECO:0000313" key="5">
    <source>
        <dbReference type="EMBL" id="PSC73045.1"/>
    </source>
</evidence>
<comment type="caution">
    <text evidence="5">The sequence shown here is derived from an EMBL/GenBank/DDBJ whole genome shotgun (WGS) entry which is preliminary data.</text>
</comment>
<dbReference type="SUPFAM" id="SSF51735">
    <property type="entry name" value="NAD(P)-binding Rossmann-fold domains"/>
    <property type="match status" value="1"/>
</dbReference>
<dbReference type="EMBL" id="LHPF02000008">
    <property type="protein sequence ID" value="PSC73045.1"/>
    <property type="molecule type" value="Genomic_DNA"/>
</dbReference>
<dbReference type="InterPro" id="IPR050700">
    <property type="entry name" value="YIM1/Zinc_Alcohol_DH_Fams"/>
</dbReference>
<accession>A0A2P6VG27</accession>
<protein>
    <submittedName>
        <fullName evidence="5">NADPH:quinone reductase isoform A</fullName>
    </submittedName>
    <submittedName>
        <fullName evidence="4">NADPH:quinone reductase isoform B</fullName>
    </submittedName>
</protein>
<evidence type="ECO:0000259" key="2">
    <source>
        <dbReference type="PROSITE" id="PS50144"/>
    </source>
</evidence>
<dbReference type="SUPFAM" id="SSF50129">
    <property type="entry name" value="GroES-like"/>
    <property type="match status" value="1"/>
</dbReference>
<dbReference type="SUPFAM" id="SSF49599">
    <property type="entry name" value="TRAF domain-like"/>
    <property type="match status" value="1"/>
</dbReference>
<evidence type="ECO:0000313" key="6">
    <source>
        <dbReference type="Proteomes" id="UP000239649"/>
    </source>
</evidence>
<dbReference type="PROSITE" id="PS50206">
    <property type="entry name" value="RHODANESE_3"/>
    <property type="match status" value="1"/>
</dbReference>
<dbReference type="InterPro" id="IPR036873">
    <property type="entry name" value="Rhodanese-like_dom_sf"/>
</dbReference>
<dbReference type="GO" id="GO:0008270">
    <property type="term" value="F:zinc ion binding"/>
    <property type="evidence" value="ECO:0007669"/>
    <property type="project" value="InterPro"/>
</dbReference>
<organism evidence="5 6">
    <name type="scientific">Micractinium conductrix</name>
    <dbReference type="NCBI Taxonomy" id="554055"/>
    <lineage>
        <taxon>Eukaryota</taxon>
        <taxon>Viridiplantae</taxon>
        <taxon>Chlorophyta</taxon>
        <taxon>core chlorophytes</taxon>
        <taxon>Trebouxiophyceae</taxon>
        <taxon>Chlorellales</taxon>
        <taxon>Chlorellaceae</taxon>
        <taxon>Chlorella clade</taxon>
        <taxon>Micractinium</taxon>
    </lineage>
</organism>
<dbReference type="Gene3D" id="3.90.180.10">
    <property type="entry name" value="Medium-chain alcohol dehydrogenases, catalytic domain"/>
    <property type="match status" value="1"/>
</dbReference>
<dbReference type="CDD" id="cd00121">
    <property type="entry name" value="MATH"/>
    <property type="match status" value="1"/>
</dbReference>
<evidence type="ECO:0000313" key="4">
    <source>
        <dbReference type="EMBL" id="PSC73044.1"/>
    </source>
</evidence>
<reference evidence="5 6" key="1">
    <citation type="journal article" date="2018" name="Plant J.">
        <title>Genome sequences of Chlorella sorokiniana UTEX 1602 and Micractinium conductrix SAG 241.80: implications to maltose excretion by a green alga.</title>
        <authorList>
            <person name="Arriola M.B."/>
            <person name="Velmurugan N."/>
            <person name="Zhang Y."/>
            <person name="Plunkett M.H."/>
            <person name="Hondzo H."/>
            <person name="Barney B.M."/>
        </authorList>
    </citation>
    <scope>NUCLEOTIDE SEQUENCE [LARGE SCALE GENOMIC DNA]</scope>
    <source>
        <strain evidence="5 6">SAG 241.80</strain>
    </source>
</reference>
<feature type="domain" description="MATH" evidence="2">
    <location>
        <begin position="1342"/>
        <end position="1478"/>
    </location>
</feature>
<feature type="region of interest" description="Disordered" evidence="1">
    <location>
        <begin position="94"/>
        <end position="149"/>
    </location>
</feature>
<dbReference type="CDD" id="cd08267">
    <property type="entry name" value="MDR1"/>
    <property type="match status" value="1"/>
</dbReference>
<dbReference type="Gene3D" id="3.30.710.10">
    <property type="entry name" value="Potassium Channel Kv1.1, Chain A"/>
    <property type="match status" value="1"/>
</dbReference>
<dbReference type="Gene3D" id="3.40.50.720">
    <property type="entry name" value="NAD(P)-binding Rossmann-like Domain"/>
    <property type="match status" value="1"/>
</dbReference>
<dbReference type="InterPro" id="IPR036291">
    <property type="entry name" value="NAD(P)-bd_dom_sf"/>
</dbReference>
<feature type="region of interest" description="Disordered" evidence="1">
    <location>
        <begin position="771"/>
        <end position="797"/>
    </location>
</feature>
<dbReference type="SMART" id="SM00061">
    <property type="entry name" value="MATH"/>
    <property type="match status" value="1"/>
</dbReference>
<dbReference type="Gene3D" id="3.40.250.10">
    <property type="entry name" value="Rhodanese-like domain"/>
    <property type="match status" value="1"/>
</dbReference>
<proteinExistence type="predicted"/>
<evidence type="ECO:0000256" key="1">
    <source>
        <dbReference type="SAM" id="MobiDB-lite"/>
    </source>
</evidence>
<keyword evidence="6" id="KW-1185">Reference proteome</keyword>
<dbReference type="PROSITE" id="PS01162">
    <property type="entry name" value="QOR_ZETA_CRYSTAL"/>
    <property type="match status" value="1"/>
</dbReference>
<dbReference type="InterPro" id="IPR011032">
    <property type="entry name" value="GroES-like_sf"/>
</dbReference>
<dbReference type="Pfam" id="PF13602">
    <property type="entry name" value="ADH_zinc_N_2"/>
    <property type="match status" value="1"/>
</dbReference>
<dbReference type="OrthoDB" id="48317at2759"/>
<evidence type="ECO:0000259" key="3">
    <source>
        <dbReference type="PROSITE" id="PS50206"/>
    </source>
</evidence>
<reference evidence="5" key="2">
    <citation type="submission" date="2018-02" db="EMBL/GenBank/DDBJ databases">
        <authorList>
            <person name="Cohen D.B."/>
            <person name="Kent A.D."/>
        </authorList>
    </citation>
    <scope>NUCLEOTIDE SEQUENCE</scope>
    <source>
        <strain evidence="5">SAG 241.80</strain>
    </source>
</reference>
<dbReference type="PANTHER" id="PTHR11695">
    <property type="entry name" value="ALCOHOL DEHYDROGENASE RELATED"/>
    <property type="match status" value="1"/>
</dbReference>
<dbReference type="InterPro" id="IPR020843">
    <property type="entry name" value="ER"/>
</dbReference>
<dbReference type="InterPro" id="IPR002083">
    <property type="entry name" value="MATH/TRAF_dom"/>
</dbReference>